<evidence type="ECO:0000256" key="2">
    <source>
        <dbReference type="SAM" id="Phobius"/>
    </source>
</evidence>
<feature type="coiled-coil region" evidence="1">
    <location>
        <begin position="1"/>
        <end position="35"/>
    </location>
</feature>
<gene>
    <name evidence="3" type="ORF">ACFSUO_02870</name>
</gene>
<evidence type="ECO:0000313" key="3">
    <source>
        <dbReference type="EMBL" id="MFD2759925.1"/>
    </source>
</evidence>
<keyword evidence="2" id="KW-0812">Transmembrane</keyword>
<feature type="transmembrane region" description="Helical" evidence="2">
    <location>
        <begin position="233"/>
        <end position="251"/>
    </location>
</feature>
<keyword evidence="2" id="KW-1133">Transmembrane helix</keyword>
<accession>A0ABW5V5N5</accession>
<feature type="transmembrane region" description="Helical" evidence="2">
    <location>
        <begin position="106"/>
        <end position="127"/>
    </location>
</feature>
<feature type="transmembrane region" description="Helical" evidence="2">
    <location>
        <begin position="134"/>
        <end position="155"/>
    </location>
</feature>
<dbReference type="EMBL" id="JBHUNA010000005">
    <property type="protein sequence ID" value="MFD2759925.1"/>
    <property type="molecule type" value="Genomic_DNA"/>
</dbReference>
<feature type="transmembrane region" description="Helical" evidence="2">
    <location>
        <begin position="161"/>
        <end position="182"/>
    </location>
</feature>
<proteinExistence type="predicted"/>
<dbReference type="InterPro" id="IPR047928">
    <property type="entry name" value="Perm_prefix_1"/>
</dbReference>
<protein>
    <submittedName>
        <fullName evidence="3">Permease prefix domain 1-containing protein</fullName>
    </submittedName>
</protein>
<reference evidence="4" key="1">
    <citation type="journal article" date="2019" name="Int. J. Syst. Evol. Microbiol.">
        <title>The Global Catalogue of Microorganisms (GCM) 10K type strain sequencing project: providing services to taxonomists for standard genome sequencing and annotation.</title>
        <authorList>
            <consortium name="The Broad Institute Genomics Platform"/>
            <consortium name="The Broad Institute Genome Sequencing Center for Infectious Disease"/>
            <person name="Wu L."/>
            <person name="Ma J."/>
        </authorList>
    </citation>
    <scope>NUCLEOTIDE SEQUENCE [LARGE SCALE GENOMIC DNA]</scope>
    <source>
        <strain evidence="4">TISTR 1535</strain>
    </source>
</reference>
<keyword evidence="1" id="KW-0175">Coiled coil</keyword>
<dbReference type="RefSeq" id="WP_382390901.1">
    <property type="nucleotide sequence ID" value="NZ_JBHUNA010000005.1"/>
</dbReference>
<keyword evidence="2" id="KW-0472">Membrane</keyword>
<feature type="transmembrane region" description="Helical" evidence="2">
    <location>
        <begin position="263"/>
        <end position="286"/>
    </location>
</feature>
<feature type="transmembrane region" description="Helical" evidence="2">
    <location>
        <begin position="79"/>
        <end position="100"/>
    </location>
</feature>
<organism evidence="3 4">
    <name type="scientific">Lentibacillus juripiscarius</name>
    <dbReference type="NCBI Taxonomy" id="257446"/>
    <lineage>
        <taxon>Bacteria</taxon>
        <taxon>Bacillati</taxon>
        <taxon>Bacillota</taxon>
        <taxon>Bacilli</taxon>
        <taxon>Bacillales</taxon>
        <taxon>Bacillaceae</taxon>
        <taxon>Lentibacillus</taxon>
    </lineage>
</organism>
<evidence type="ECO:0000313" key="4">
    <source>
        <dbReference type="Proteomes" id="UP001597502"/>
    </source>
</evidence>
<evidence type="ECO:0000256" key="1">
    <source>
        <dbReference type="SAM" id="Coils"/>
    </source>
</evidence>
<dbReference type="Proteomes" id="UP001597502">
    <property type="component" value="Unassembled WGS sequence"/>
</dbReference>
<keyword evidence="4" id="KW-1185">Reference proteome</keyword>
<dbReference type="NCBIfam" id="NF038403">
    <property type="entry name" value="perm_prefix_1"/>
    <property type="match status" value="1"/>
</dbReference>
<comment type="caution">
    <text evidence="3">The sequence shown here is derived from an EMBL/GenBank/DDBJ whole genome shotgun (WGS) entry which is preliminary data.</text>
</comment>
<feature type="transmembrane region" description="Helical" evidence="2">
    <location>
        <begin position="203"/>
        <end position="227"/>
    </location>
</feature>
<sequence>MNRLEKHVQKMLEQMQSGREEREELREELLGHLQEAKQHYMDEGYTAKLAEKQAIAEFGNPDSTGHQLQEAMYPYQRGLLYVIGIGTILFGVLYFLNAAFFHHDPIPIWLAIQLFVGSVVTLAAINISFAGRYFYVIHVVLFANVIWNGINLLMIQGTSQWQVILFSIYVLLLVGLGIIAIIRNSYYSSGSAKSNQHQRGVVLLSYVLNLLFGAAVVCVSLFALWGILAFGELRIKAILTVVPIITWLISYKFQMRYIAKKPLLSIVTGVVFSALSVALPYAILLFSGRF</sequence>
<name>A0ABW5V5N5_9BACI</name>